<evidence type="ECO:0000256" key="2">
    <source>
        <dbReference type="ARBA" id="ARBA00009256"/>
    </source>
</evidence>
<comment type="subunit">
    <text evidence="8">Homodimer.</text>
</comment>
<dbReference type="GO" id="GO:0004592">
    <property type="term" value="F:pantoate-beta-alanine ligase activity"/>
    <property type="evidence" value="ECO:0007669"/>
    <property type="project" value="UniProtKB-EC"/>
</dbReference>
<comment type="subcellular location">
    <subcellularLocation>
        <location evidence="8">Cytoplasm</location>
    </subcellularLocation>
</comment>
<dbReference type="SUPFAM" id="SSF52374">
    <property type="entry name" value="Nucleotidylyl transferase"/>
    <property type="match status" value="1"/>
</dbReference>
<dbReference type="PANTHER" id="PTHR21299">
    <property type="entry name" value="CYTIDYLATE KINASE/PANTOATE-BETA-ALANINE LIGASE"/>
    <property type="match status" value="1"/>
</dbReference>
<dbReference type="InterPro" id="IPR003721">
    <property type="entry name" value="Pantoate_ligase"/>
</dbReference>
<feature type="active site" description="Proton donor" evidence="8">
    <location>
        <position position="39"/>
    </location>
</feature>
<feature type="binding site" evidence="8">
    <location>
        <begin position="32"/>
        <end position="39"/>
    </location>
    <ligand>
        <name>ATP</name>
        <dbReference type="ChEBI" id="CHEBI:30616"/>
    </ligand>
</feature>
<evidence type="ECO:0000256" key="6">
    <source>
        <dbReference type="ARBA" id="ARBA00022840"/>
    </source>
</evidence>
<evidence type="ECO:0000256" key="8">
    <source>
        <dbReference type="HAMAP-Rule" id="MF_00158"/>
    </source>
</evidence>
<comment type="miscellaneous">
    <text evidence="8">The reaction proceeds by a bi uni uni bi ping pong mechanism.</text>
</comment>
<name>A0ABY4RHG9_9BACL</name>
<dbReference type="Pfam" id="PF02569">
    <property type="entry name" value="Pantoate_ligase"/>
    <property type="match status" value="1"/>
</dbReference>
<reference evidence="9" key="1">
    <citation type="submission" date="2018-02" db="EMBL/GenBank/DDBJ databases">
        <authorList>
            <person name="Kim S.-K."/>
            <person name="Jung H.-I."/>
            <person name="Lee S.-W."/>
        </authorList>
    </citation>
    <scope>NUCLEOTIDE SEQUENCE</scope>
    <source>
        <strain evidence="9">SK3146</strain>
    </source>
</reference>
<comment type="function">
    <text evidence="8">Catalyzes the condensation of pantoate with beta-alanine in an ATP-dependent reaction via a pantoyl-adenylate intermediate.</text>
</comment>
<keyword evidence="8" id="KW-0963">Cytoplasm</keyword>
<sequence length="287" mass="31601">MQILHRIQDVREAVKTARAENSGLKVGFVPTMGYLHKGHASLLEAAREQSDLVVLSIFVNPLQFGPNEDLSRYPRDQERDLAVARAAGTDIVFFPSVEEMYPQPTKTVVSVSEVTERLCGAARPGHFDGVATVVTKLFNIVQPDQAYFGLKDAQQIAVIQQMVDDLNTPVGIVPCPIVREEDGLAMSSRNVYLQPEERKQALVLSAALRMAEGLVQSDSGSLQAEELRQAVIDHIRQSPLADIDYADILAYPSLVPVTDLRSTPAFIIALAVKFGKTRLIDNIIIRK</sequence>
<feature type="binding site" evidence="8">
    <location>
        <position position="63"/>
    </location>
    <ligand>
        <name>beta-alanine</name>
        <dbReference type="ChEBI" id="CHEBI:57966"/>
    </ligand>
</feature>
<feature type="binding site" evidence="8">
    <location>
        <position position="178"/>
    </location>
    <ligand>
        <name>ATP</name>
        <dbReference type="ChEBI" id="CHEBI:30616"/>
    </ligand>
</feature>
<keyword evidence="10" id="KW-1185">Reference proteome</keyword>
<dbReference type="HAMAP" id="MF_00158">
    <property type="entry name" value="PanC"/>
    <property type="match status" value="1"/>
</dbReference>
<evidence type="ECO:0000313" key="10">
    <source>
        <dbReference type="Proteomes" id="UP001057134"/>
    </source>
</evidence>
<evidence type="ECO:0000256" key="7">
    <source>
        <dbReference type="ARBA" id="ARBA00048258"/>
    </source>
</evidence>
<evidence type="ECO:0000256" key="4">
    <source>
        <dbReference type="ARBA" id="ARBA00022655"/>
    </source>
</evidence>
<comment type="similarity">
    <text evidence="2 8">Belongs to the pantothenate synthetase family.</text>
</comment>
<dbReference type="NCBIfam" id="TIGR00125">
    <property type="entry name" value="cyt_tran_rel"/>
    <property type="match status" value="1"/>
</dbReference>
<dbReference type="EMBL" id="CP027059">
    <property type="protein sequence ID" value="UQZ81886.1"/>
    <property type="molecule type" value="Genomic_DNA"/>
</dbReference>
<reference evidence="9" key="2">
    <citation type="journal article" date="2021" name="J Anim Sci Technol">
        <title>Complete genome sequence of Paenibacillus konkukensis sp. nov. SK3146 as a potential probiotic strain.</title>
        <authorList>
            <person name="Jung H.I."/>
            <person name="Park S."/>
            <person name="Niu K.M."/>
            <person name="Lee S.W."/>
            <person name="Kothari D."/>
            <person name="Yi K.J."/>
            <person name="Kim S.K."/>
        </authorList>
    </citation>
    <scope>NUCLEOTIDE SEQUENCE</scope>
    <source>
        <strain evidence="9">SK3146</strain>
    </source>
</reference>
<dbReference type="EC" id="6.3.2.1" evidence="8"/>
<accession>A0ABY4RHG9</accession>
<keyword evidence="4 8" id="KW-0566">Pantothenate biosynthesis</keyword>
<gene>
    <name evidence="8 9" type="primary">panC</name>
    <name evidence="9" type="ORF">SK3146_01042</name>
</gene>
<proteinExistence type="inferred from homology"/>
<dbReference type="Gene3D" id="3.30.1300.10">
    <property type="entry name" value="Pantoate-beta-alanine ligase, C-terminal domain"/>
    <property type="match status" value="1"/>
</dbReference>
<keyword evidence="5 8" id="KW-0547">Nucleotide-binding</keyword>
<keyword evidence="3 8" id="KW-0436">Ligase</keyword>
<feature type="binding site" evidence="8">
    <location>
        <begin position="186"/>
        <end position="189"/>
    </location>
    <ligand>
        <name>ATP</name>
        <dbReference type="ChEBI" id="CHEBI:30616"/>
    </ligand>
</feature>
<dbReference type="CDD" id="cd00560">
    <property type="entry name" value="PanC"/>
    <property type="match status" value="1"/>
</dbReference>
<evidence type="ECO:0000256" key="5">
    <source>
        <dbReference type="ARBA" id="ARBA00022741"/>
    </source>
</evidence>
<dbReference type="Gene3D" id="3.40.50.620">
    <property type="entry name" value="HUPs"/>
    <property type="match status" value="1"/>
</dbReference>
<dbReference type="InterPro" id="IPR042176">
    <property type="entry name" value="Pantoate_ligase_C"/>
</dbReference>
<dbReference type="NCBIfam" id="TIGR00018">
    <property type="entry name" value="panC"/>
    <property type="match status" value="1"/>
</dbReference>
<dbReference type="InterPro" id="IPR004821">
    <property type="entry name" value="Cyt_trans-like"/>
</dbReference>
<comment type="pathway">
    <text evidence="1 8">Cofactor biosynthesis; (R)-pantothenate biosynthesis; (R)-pantothenate from (R)-pantoate and beta-alanine: step 1/1.</text>
</comment>
<evidence type="ECO:0000256" key="3">
    <source>
        <dbReference type="ARBA" id="ARBA00022598"/>
    </source>
</evidence>
<dbReference type="Proteomes" id="UP001057134">
    <property type="component" value="Chromosome"/>
</dbReference>
<comment type="catalytic activity">
    <reaction evidence="7 8">
        <text>(R)-pantoate + beta-alanine + ATP = (R)-pantothenate + AMP + diphosphate + H(+)</text>
        <dbReference type="Rhea" id="RHEA:10912"/>
        <dbReference type="ChEBI" id="CHEBI:15378"/>
        <dbReference type="ChEBI" id="CHEBI:15980"/>
        <dbReference type="ChEBI" id="CHEBI:29032"/>
        <dbReference type="ChEBI" id="CHEBI:30616"/>
        <dbReference type="ChEBI" id="CHEBI:33019"/>
        <dbReference type="ChEBI" id="CHEBI:57966"/>
        <dbReference type="ChEBI" id="CHEBI:456215"/>
        <dbReference type="EC" id="6.3.2.1"/>
    </reaction>
</comment>
<feature type="binding site" evidence="8">
    <location>
        <position position="63"/>
    </location>
    <ligand>
        <name>(R)-pantoate</name>
        <dbReference type="ChEBI" id="CHEBI:15980"/>
    </ligand>
</feature>
<keyword evidence="6 8" id="KW-0067">ATP-binding</keyword>
<evidence type="ECO:0000256" key="1">
    <source>
        <dbReference type="ARBA" id="ARBA00004990"/>
    </source>
</evidence>
<dbReference type="PANTHER" id="PTHR21299:SF1">
    <property type="entry name" value="PANTOATE--BETA-ALANINE LIGASE"/>
    <property type="match status" value="1"/>
</dbReference>
<protein>
    <recommendedName>
        <fullName evidence="8">Pantothenate synthetase</fullName>
        <shortName evidence="8">PS</shortName>
        <ecNumber evidence="8">6.3.2.1</ecNumber>
    </recommendedName>
    <alternativeName>
        <fullName evidence="8">Pantoate--beta-alanine ligase</fullName>
    </alternativeName>
    <alternativeName>
        <fullName evidence="8">Pantoate-activating enzyme</fullName>
    </alternativeName>
</protein>
<feature type="binding site" evidence="8">
    <location>
        <begin position="149"/>
        <end position="152"/>
    </location>
    <ligand>
        <name>ATP</name>
        <dbReference type="ChEBI" id="CHEBI:30616"/>
    </ligand>
</feature>
<dbReference type="InterPro" id="IPR014729">
    <property type="entry name" value="Rossmann-like_a/b/a_fold"/>
</dbReference>
<feature type="binding site" evidence="8">
    <location>
        <position position="155"/>
    </location>
    <ligand>
        <name>(R)-pantoate</name>
        <dbReference type="ChEBI" id="CHEBI:15980"/>
    </ligand>
</feature>
<dbReference type="RefSeq" id="WP_249864085.1">
    <property type="nucleotide sequence ID" value="NZ_CP027059.1"/>
</dbReference>
<organism evidence="9 10">
    <name type="scientific">Paenibacillus konkukensis</name>
    <dbReference type="NCBI Taxonomy" id="2020716"/>
    <lineage>
        <taxon>Bacteria</taxon>
        <taxon>Bacillati</taxon>
        <taxon>Bacillota</taxon>
        <taxon>Bacilli</taxon>
        <taxon>Bacillales</taxon>
        <taxon>Paenibacillaceae</taxon>
        <taxon>Paenibacillus</taxon>
    </lineage>
</organism>
<evidence type="ECO:0000313" key="9">
    <source>
        <dbReference type="EMBL" id="UQZ81886.1"/>
    </source>
</evidence>